<accession>A0A502GKQ8</accession>
<dbReference type="InterPro" id="IPR037066">
    <property type="entry name" value="Plug_dom_sf"/>
</dbReference>
<comment type="subcellular location">
    <subcellularLocation>
        <location evidence="1 14">Cell outer membrane</location>
        <topology evidence="1 14">Multi-pass membrane protein</topology>
    </subcellularLocation>
</comment>
<evidence type="ECO:0000256" key="15">
    <source>
        <dbReference type="RuleBase" id="RU003357"/>
    </source>
</evidence>
<keyword evidence="9" id="KW-0406">Ion transport</keyword>
<dbReference type="NCBIfam" id="TIGR01783">
    <property type="entry name" value="TonB-siderophor"/>
    <property type="match status" value="1"/>
</dbReference>
<dbReference type="GO" id="GO:0038023">
    <property type="term" value="F:signaling receptor activity"/>
    <property type="evidence" value="ECO:0007669"/>
    <property type="project" value="InterPro"/>
</dbReference>
<dbReference type="Gene3D" id="2.170.130.10">
    <property type="entry name" value="TonB-dependent receptor, plug domain"/>
    <property type="match status" value="1"/>
</dbReference>
<evidence type="ECO:0000256" key="14">
    <source>
        <dbReference type="PROSITE-ProRule" id="PRU01360"/>
    </source>
</evidence>
<dbReference type="Gene3D" id="2.60.40.1120">
    <property type="entry name" value="Carboxypeptidase-like, regulatory domain"/>
    <property type="match status" value="1"/>
</dbReference>
<keyword evidence="8" id="KW-0408">Iron</keyword>
<dbReference type="Gene3D" id="2.40.170.20">
    <property type="entry name" value="TonB-dependent receptor, beta-barrel domain"/>
    <property type="match status" value="1"/>
</dbReference>
<dbReference type="Pfam" id="PF00593">
    <property type="entry name" value="TonB_dep_Rec_b-barrel"/>
    <property type="match status" value="1"/>
</dbReference>
<keyword evidence="19" id="KW-1185">Reference proteome</keyword>
<feature type="domain" description="TonB-dependent receptor-like beta-barrel" evidence="16">
    <location>
        <begin position="394"/>
        <end position="829"/>
    </location>
</feature>
<dbReference type="Proteomes" id="UP000317646">
    <property type="component" value="Unassembled WGS sequence"/>
</dbReference>
<dbReference type="GO" id="GO:0009279">
    <property type="term" value="C:cell outer membrane"/>
    <property type="evidence" value="ECO:0007669"/>
    <property type="project" value="UniProtKB-SubCell"/>
</dbReference>
<dbReference type="PROSITE" id="PS52016">
    <property type="entry name" value="TONB_DEPENDENT_REC_3"/>
    <property type="match status" value="1"/>
</dbReference>
<sequence>MAGPQALRPPRHLKLPTRTILFAGLILNKEFVAFLCIKSGLILKSYVLQNLRLLGLATAFAGSAFTAQAQQAAAIRGRVTTSDGQPAQAVTVGLKGRGQGAITNAQGEYVLDRLRPGNYTLVISAVGLKAEEKTVNLGPGEASVSADFMLAENAQQLQEVVVSGGRTNKFSRTNSEDVAKMPLKNVENPQVYNTVTKELLTEQLVFTADDATRNVPGIQRMWESTGRSGDGGSYYTMRGFVTQSQLRNGLVGNVATTIDAANLEKLEVIKGPSGTLYGSALTSYGGLLNRVTKKAYDHFGGEVNYSAGSYNFNRVAVDVNTPLNPAKTVLFRVNGAWNYEGSFQDVGFSRTYALAPTLTIRPTEKLSITLDGEFQRNTATGRTFFFPNSAVSQLGFDRADQAPIDYRKAYSGPGLWTASRATNLFGQVNYQISPTLRSSTNFASSSSHSDGFGPYIGIVGNGKGIGQDSLLQSDQSTRDSRAHLVQVQQLFNGDFQLGRLRNRVVLGFDFLHVRNDQFFFGSTYAKVPINSPTYDYGTFNGANMTQLYAAGPPGYTYPAFNETNTYSAFLSDVLNLTDRLSVLAAVRVDRFANKGADGANAGYNQTAASPKFGAVYQLVPSQLSVFANYQNSFANRGTYFGYDAATDALTSPITAKLEHANQVEAGVKFDRLGGRFSATLSVYDIRVQNVLRTDSNPRGAALFAQVQSGEQVSRGVEADVVINPLPGLNVVAGFAYNHAELTNDVPATEGRRPGTAGSPVLANLWLSYRLPNGPLKGLGLGAGGNYASDNMVVNDANAGQFTLPSYVVLNASAFYDQPRYRLSVKMDNLTDQHYWIGYGSMNPQKLRSIIGQVAFKF</sequence>
<dbReference type="InterPro" id="IPR008969">
    <property type="entry name" value="CarboxyPept-like_regulatory"/>
</dbReference>
<name>A0A502GKQ8_9BACT</name>
<dbReference type="GO" id="GO:0015891">
    <property type="term" value="P:siderophore transport"/>
    <property type="evidence" value="ECO:0007669"/>
    <property type="project" value="InterPro"/>
</dbReference>
<keyword evidence="7" id="KW-0732">Signal</keyword>
<dbReference type="SUPFAM" id="SSF56935">
    <property type="entry name" value="Porins"/>
    <property type="match status" value="1"/>
</dbReference>
<dbReference type="InterPro" id="IPR012910">
    <property type="entry name" value="Plug_dom"/>
</dbReference>
<dbReference type="InterPro" id="IPR036942">
    <property type="entry name" value="Beta-barrel_TonB_sf"/>
</dbReference>
<keyword evidence="6 14" id="KW-0812">Transmembrane</keyword>
<evidence type="ECO:0000313" key="19">
    <source>
        <dbReference type="Proteomes" id="UP000317646"/>
    </source>
</evidence>
<dbReference type="PANTHER" id="PTHR32552">
    <property type="entry name" value="FERRICHROME IRON RECEPTOR-RELATED"/>
    <property type="match status" value="1"/>
</dbReference>
<dbReference type="AlphaFoldDB" id="A0A502GKQ8"/>
<comment type="caution">
    <text evidence="18">The sequence shown here is derived from an EMBL/GenBank/DDBJ whole genome shotgun (WGS) entry which is preliminary data.</text>
</comment>
<keyword evidence="12 18" id="KW-0675">Receptor</keyword>
<feature type="domain" description="TonB-dependent receptor plug" evidence="17">
    <location>
        <begin position="186"/>
        <end position="280"/>
    </location>
</feature>
<evidence type="ECO:0000259" key="17">
    <source>
        <dbReference type="Pfam" id="PF07715"/>
    </source>
</evidence>
<gene>
    <name evidence="18" type="ORF">EAH73_19725</name>
</gene>
<evidence type="ECO:0000256" key="13">
    <source>
        <dbReference type="ARBA" id="ARBA00023237"/>
    </source>
</evidence>
<keyword evidence="5" id="KW-0410">Iron transport</keyword>
<dbReference type="Pfam" id="PF13715">
    <property type="entry name" value="CarbopepD_reg_2"/>
    <property type="match status" value="1"/>
</dbReference>
<evidence type="ECO:0000256" key="3">
    <source>
        <dbReference type="ARBA" id="ARBA00022448"/>
    </source>
</evidence>
<dbReference type="PANTHER" id="PTHR32552:SF68">
    <property type="entry name" value="FERRICHROME OUTER MEMBRANE TRANSPORTER_PHAGE RECEPTOR"/>
    <property type="match status" value="1"/>
</dbReference>
<evidence type="ECO:0000256" key="10">
    <source>
        <dbReference type="ARBA" id="ARBA00023077"/>
    </source>
</evidence>
<evidence type="ECO:0000256" key="8">
    <source>
        <dbReference type="ARBA" id="ARBA00023004"/>
    </source>
</evidence>
<keyword evidence="13 14" id="KW-0998">Cell outer membrane</keyword>
<evidence type="ECO:0000313" key="18">
    <source>
        <dbReference type="EMBL" id="TPG62444.1"/>
    </source>
</evidence>
<reference evidence="18 19" key="1">
    <citation type="journal article" date="2019" name="Environ. Microbiol.">
        <title>Species interactions and distinct microbial communities in high Arctic permafrost affected cryosols are associated with the CH4 and CO2 gas fluxes.</title>
        <authorList>
            <person name="Altshuler I."/>
            <person name="Hamel J."/>
            <person name="Turney S."/>
            <person name="Magnuson E."/>
            <person name="Levesque R."/>
            <person name="Greer C."/>
            <person name="Whyte L.G."/>
        </authorList>
    </citation>
    <scope>NUCLEOTIDE SEQUENCE [LARGE SCALE GENOMIC DNA]</scope>
    <source>
        <strain evidence="18 19">S9.2P</strain>
    </source>
</reference>
<organism evidence="18 19">
    <name type="scientific">Hymenobacter nivis</name>
    <dbReference type="NCBI Taxonomy" id="1850093"/>
    <lineage>
        <taxon>Bacteria</taxon>
        <taxon>Pseudomonadati</taxon>
        <taxon>Bacteroidota</taxon>
        <taxon>Cytophagia</taxon>
        <taxon>Cytophagales</taxon>
        <taxon>Hymenobacteraceae</taxon>
        <taxon>Hymenobacter</taxon>
    </lineage>
</organism>
<evidence type="ECO:0000256" key="6">
    <source>
        <dbReference type="ARBA" id="ARBA00022692"/>
    </source>
</evidence>
<dbReference type="Pfam" id="PF07715">
    <property type="entry name" value="Plug"/>
    <property type="match status" value="1"/>
</dbReference>
<evidence type="ECO:0000256" key="11">
    <source>
        <dbReference type="ARBA" id="ARBA00023136"/>
    </source>
</evidence>
<evidence type="ECO:0000256" key="5">
    <source>
        <dbReference type="ARBA" id="ARBA00022496"/>
    </source>
</evidence>
<keyword evidence="10 15" id="KW-0798">TonB box</keyword>
<keyword evidence="11 14" id="KW-0472">Membrane</keyword>
<comment type="similarity">
    <text evidence="2 14 15">Belongs to the TonB-dependent receptor family.</text>
</comment>
<evidence type="ECO:0000256" key="12">
    <source>
        <dbReference type="ARBA" id="ARBA00023170"/>
    </source>
</evidence>
<keyword evidence="3 14" id="KW-0813">Transport</keyword>
<dbReference type="GO" id="GO:0015344">
    <property type="term" value="F:siderophore uptake transmembrane transporter activity"/>
    <property type="evidence" value="ECO:0007669"/>
    <property type="project" value="TreeGrafter"/>
</dbReference>
<proteinExistence type="inferred from homology"/>
<dbReference type="SUPFAM" id="SSF49464">
    <property type="entry name" value="Carboxypeptidase regulatory domain-like"/>
    <property type="match status" value="1"/>
</dbReference>
<dbReference type="InterPro" id="IPR039426">
    <property type="entry name" value="TonB-dep_rcpt-like"/>
</dbReference>
<protein>
    <submittedName>
        <fullName evidence="18">TonB-dependent siderophore receptor</fullName>
    </submittedName>
</protein>
<dbReference type="InterPro" id="IPR010105">
    <property type="entry name" value="TonB_sidphr_rcpt"/>
</dbReference>
<evidence type="ECO:0000256" key="1">
    <source>
        <dbReference type="ARBA" id="ARBA00004571"/>
    </source>
</evidence>
<evidence type="ECO:0000256" key="4">
    <source>
        <dbReference type="ARBA" id="ARBA00022452"/>
    </source>
</evidence>
<evidence type="ECO:0000259" key="16">
    <source>
        <dbReference type="Pfam" id="PF00593"/>
    </source>
</evidence>
<dbReference type="InterPro" id="IPR000531">
    <property type="entry name" value="Beta-barrel_TonB"/>
</dbReference>
<evidence type="ECO:0000256" key="2">
    <source>
        <dbReference type="ARBA" id="ARBA00009810"/>
    </source>
</evidence>
<dbReference type="CDD" id="cd01347">
    <property type="entry name" value="ligand_gated_channel"/>
    <property type="match status" value="1"/>
</dbReference>
<dbReference type="EMBL" id="RCYZ01000009">
    <property type="protein sequence ID" value="TPG62444.1"/>
    <property type="molecule type" value="Genomic_DNA"/>
</dbReference>
<evidence type="ECO:0000256" key="9">
    <source>
        <dbReference type="ARBA" id="ARBA00023065"/>
    </source>
</evidence>
<keyword evidence="4 14" id="KW-1134">Transmembrane beta strand</keyword>
<evidence type="ECO:0000256" key="7">
    <source>
        <dbReference type="ARBA" id="ARBA00022729"/>
    </source>
</evidence>
<dbReference type="OrthoDB" id="9758472at2"/>